<evidence type="ECO:0000259" key="11">
    <source>
        <dbReference type="Pfam" id="PF00593"/>
    </source>
</evidence>
<accession>A0AAP6JG70</accession>
<feature type="chain" id="PRO_5042872801" evidence="10">
    <location>
        <begin position="28"/>
        <end position="863"/>
    </location>
</feature>
<dbReference type="SUPFAM" id="SSF56935">
    <property type="entry name" value="Porins"/>
    <property type="match status" value="1"/>
</dbReference>
<feature type="domain" description="TonB-dependent receptor-like beta-barrel" evidence="11">
    <location>
        <begin position="355"/>
        <end position="828"/>
    </location>
</feature>
<sequence>MNSNAIRRGVVLAISTMALSGLSTVHAQEDDEAAARALDRVTVTGTRMQRVDVETVSPTSIIEREELETAGISSAFDLLTRIPSAGSGSFTEAGNEADGTSPGTAGIGLRELPANATLVLLNGRRLANSPMAMDITVNFADLNSIPVSAIERVEILKDGASAVYGTDAIAGVVNIITRAPEDGVTVGADYGISSQGDAQEYRLYANWGAQGERGSILAGFEFSDRDVLFMKDRSFSESANKLDMGGFDFRSGLGSNPGSYFLTESEVWEHDPACPADRIEPEPNTGGTLCVFDFAPDMMNRPDEQSASAFVLSDYSLGGGHLLYNEMFFNQRRSEITGAATPTVGDLTMSEDNANNPFGEDLIVRYRYTDAGPRVQDNQHTNLRLVTGASGPLAGNWDYDASLILQRHSAWQRGVSGFINLDRSQQAIDDEIYNPFLPAGESNSPEAIDAVETTVNRTAVSSLQAMEFNADGDIGMLPGGQAGMAVGAQLREERIRDTPDEQFLRGQIVGTEATNASGSRSINSLYTEFYLPLHDDFSAQFALRHDDYSDFGGTTNPRIGLSYQPMEELMFRASWSEGFRAPSIAEIGLLPTEQSPILNDPLNPDEGPIERIVRFEGNPDLEPEESDSFVIGAVYQPLEWLSFSLDYWEINHENLIDADPQFVIDQAAAGNPEFEDRVIRGPGGNIDFIEDTFLNFGSQEVAGFDADVRVTFDGMGGEFVWQTEFTWLRKFRQQLREGEPTRKLEGTFERPQFRAFSRLNWSNAVWGYHVTLRHVGNYTEEFNPFGIPFTMEGVPMEDRSVAGWNAFDVGAWYEVGDNGRAYVHVDNILDEDPPFVMANVWGFDTRNHDPRGTFVRAGFQYDF</sequence>
<keyword evidence="14" id="KW-1185">Reference proteome</keyword>
<evidence type="ECO:0000256" key="9">
    <source>
        <dbReference type="RuleBase" id="RU003357"/>
    </source>
</evidence>
<reference evidence="13 14" key="1">
    <citation type="submission" date="2023-12" db="EMBL/GenBank/DDBJ databases">
        <title>Whole-genome sequencing of halo(alkali)philic microorganisms from hypersaline lakes.</title>
        <authorList>
            <person name="Sorokin D.Y."/>
            <person name="Merkel A.Y."/>
            <person name="Messina E."/>
            <person name="Yakimov M."/>
        </authorList>
    </citation>
    <scope>NUCLEOTIDE SEQUENCE [LARGE SCALE GENOMIC DNA]</scope>
    <source>
        <strain evidence="13 14">AB-CW1</strain>
    </source>
</reference>
<evidence type="ECO:0000256" key="2">
    <source>
        <dbReference type="ARBA" id="ARBA00022448"/>
    </source>
</evidence>
<evidence type="ECO:0000256" key="6">
    <source>
        <dbReference type="ARBA" id="ARBA00023136"/>
    </source>
</evidence>
<evidence type="ECO:0000256" key="4">
    <source>
        <dbReference type="ARBA" id="ARBA00022692"/>
    </source>
</evidence>
<keyword evidence="4 8" id="KW-0812">Transmembrane</keyword>
<dbReference type="PANTHER" id="PTHR47234">
    <property type="match status" value="1"/>
</dbReference>
<evidence type="ECO:0000313" key="14">
    <source>
        <dbReference type="Proteomes" id="UP001302316"/>
    </source>
</evidence>
<dbReference type="RefSeq" id="WP_346051178.1">
    <property type="nucleotide sequence ID" value="NZ_JAYGII010000011.1"/>
</dbReference>
<comment type="subcellular location">
    <subcellularLocation>
        <location evidence="1 8">Cell outer membrane</location>
        <topology evidence="1 8">Multi-pass membrane protein</topology>
    </subcellularLocation>
</comment>
<dbReference type="InterPro" id="IPR036942">
    <property type="entry name" value="Beta-barrel_TonB_sf"/>
</dbReference>
<dbReference type="InterPro" id="IPR037066">
    <property type="entry name" value="Plug_dom_sf"/>
</dbReference>
<dbReference type="Gene3D" id="2.170.130.10">
    <property type="entry name" value="TonB-dependent receptor, plug domain"/>
    <property type="match status" value="1"/>
</dbReference>
<keyword evidence="7 8" id="KW-0998">Cell outer membrane</keyword>
<evidence type="ECO:0000256" key="7">
    <source>
        <dbReference type="ARBA" id="ARBA00023237"/>
    </source>
</evidence>
<keyword evidence="3 8" id="KW-1134">Transmembrane beta strand</keyword>
<dbReference type="PROSITE" id="PS52016">
    <property type="entry name" value="TONB_DEPENDENT_REC_3"/>
    <property type="match status" value="1"/>
</dbReference>
<keyword evidence="10" id="KW-0732">Signal</keyword>
<evidence type="ECO:0000256" key="1">
    <source>
        <dbReference type="ARBA" id="ARBA00004571"/>
    </source>
</evidence>
<dbReference type="InterPro" id="IPR000531">
    <property type="entry name" value="Beta-barrel_TonB"/>
</dbReference>
<organism evidence="13 14">
    <name type="scientific">Natronospira elongata</name>
    <dbReference type="NCBI Taxonomy" id="3110268"/>
    <lineage>
        <taxon>Bacteria</taxon>
        <taxon>Pseudomonadati</taxon>
        <taxon>Pseudomonadota</taxon>
        <taxon>Gammaproteobacteria</taxon>
        <taxon>Natronospirales</taxon>
        <taxon>Natronospiraceae</taxon>
        <taxon>Natronospira</taxon>
    </lineage>
</organism>
<dbReference type="PANTHER" id="PTHR47234:SF2">
    <property type="entry name" value="TONB-DEPENDENT RECEPTOR"/>
    <property type="match status" value="1"/>
</dbReference>
<dbReference type="Proteomes" id="UP001302316">
    <property type="component" value="Unassembled WGS sequence"/>
</dbReference>
<name>A0AAP6JG70_9GAMM</name>
<dbReference type="EMBL" id="JAYGII010000011">
    <property type="protein sequence ID" value="MEA5445549.1"/>
    <property type="molecule type" value="Genomic_DNA"/>
</dbReference>
<dbReference type="GO" id="GO:0009279">
    <property type="term" value="C:cell outer membrane"/>
    <property type="evidence" value="ECO:0007669"/>
    <property type="project" value="UniProtKB-SubCell"/>
</dbReference>
<proteinExistence type="inferred from homology"/>
<feature type="domain" description="TonB-dependent receptor plug" evidence="12">
    <location>
        <begin position="54"/>
        <end position="172"/>
    </location>
</feature>
<dbReference type="InterPro" id="IPR039426">
    <property type="entry name" value="TonB-dep_rcpt-like"/>
</dbReference>
<feature type="signal peptide" evidence="10">
    <location>
        <begin position="1"/>
        <end position="27"/>
    </location>
</feature>
<comment type="similarity">
    <text evidence="8 9">Belongs to the TonB-dependent receptor family.</text>
</comment>
<protein>
    <submittedName>
        <fullName evidence="13">TonB-dependent receptor</fullName>
    </submittedName>
</protein>
<dbReference type="AlphaFoldDB" id="A0AAP6JG70"/>
<keyword evidence="5 9" id="KW-0798">TonB box</keyword>
<dbReference type="InterPro" id="IPR012910">
    <property type="entry name" value="Plug_dom"/>
</dbReference>
<evidence type="ECO:0000256" key="5">
    <source>
        <dbReference type="ARBA" id="ARBA00023077"/>
    </source>
</evidence>
<keyword evidence="2 8" id="KW-0813">Transport</keyword>
<comment type="caution">
    <text evidence="13">The sequence shown here is derived from an EMBL/GenBank/DDBJ whole genome shotgun (WGS) entry which is preliminary data.</text>
</comment>
<keyword evidence="6 8" id="KW-0472">Membrane</keyword>
<dbReference type="Pfam" id="PF00593">
    <property type="entry name" value="TonB_dep_Rec_b-barrel"/>
    <property type="match status" value="1"/>
</dbReference>
<evidence type="ECO:0000259" key="12">
    <source>
        <dbReference type="Pfam" id="PF07715"/>
    </source>
</evidence>
<evidence type="ECO:0000256" key="8">
    <source>
        <dbReference type="PROSITE-ProRule" id="PRU01360"/>
    </source>
</evidence>
<evidence type="ECO:0000256" key="10">
    <source>
        <dbReference type="SAM" id="SignalP"/>
    </source>
</evidence>
<evidence type="ECO:0000256" key="3">
    <source>
        <dbReference type="ARBA" id="ARBA00022452"/>
    </source>
</evidence>
<keyword evidence="13" id="KW-0675">Receptor</keyword>
<dbReference type="Pfam" id="PF07715">
    <property type="entry name" value="Plug"/>
    <property type="match status" value="1"/>
</dbReference>
<evidence type="ECO:0000313" key="13">
    <source>
        <dbReference type="EMBL" id="MEA5445549.1"/>
    </source>
</evidence>
<gene>
    <name evidence="13" type="ORF">VCB98_06930</name>
</gene>
<dbReference type="Gene3D" id="2.40.170.20">
    <property type="entry name" value="TonB-dependent receptor, beta-barrel domain"/>
    <property type="match status" value="1"/>
</dbReference>